<reference evidence="4 5" key="1">
    <citation type="journal article" date="2017" name="Mol. Plant">
        <title>The Genome of Medicinal Plant Macleaya cordata Provides New Insights into Benzylisoquinoline Alkaloids Metabolism.</title>
        <authorList>
            <person name="Liu X."/>
            <person name="Liu Y."/>
            <person name="Huang P."/>
            <person name="Ma Y."/>
            <person name="Qing Z."/>
            <person name="Tang Q."/>
            <person name="Cao H."/>
            <person name="Cheng P."/>
            <person name="Zheng Y."/>
            <person name="Yuan Z."/>
            <person name="Zhou Y."/>
            <person name="Liu J."/>
            <person name="Tang Z."/>
            <person name="Zhuo Y."/>
            <person name="Zhang Y."/>
            <person name="Yu L."/>
            <person name="Huang J."/>
            <person name="Yang P."/>
            <person name="Peng Q."/>
            <person name="Zhang J."/>
            <person name="Jiang W."/>
            <person name="Zhang Z."/>
            <person name="Lin K."/>
            <person name="Ro D.K."/>
            <person name="Chen X."/>
            <person name="Xiong X."/>
            <person name="Shang Y."/>
            <person name="Huang S."/>
            <person name="Zeng J."/>
        </authorList>
    </citation>
    <scope>NUCLEOTIDE SEQUENCE [LARGE SCALE GENOMIC DNA]</scope>
    <source>
        <strain evidence="5">cv. BLH2017</strain>
        <tissue evidence="4">Root</tissue>
    </source>
</reference>
<dbReference type="InterPro" id="IPR011990">
    <property type="entry name" value="TPR-like_helical_dom_sf"/>
</dbReference>
<dbReference type="InterPro" id="IPR002885">
    <property type="entry name" value="PPR_rpt"/>
</dbReference>
<dbReference type="OrthoDB" id="1585145at2759"/>
<comment type="similarity">
    <text evidence="1">Belongs to the PPR family. P subfamily.</text>
</comment>
<dbReference type="FunCoup" id="A0A200QEX9">
    <property type="interactions" value="104"/>
</dbReference>
<dbReference type="Pfam" id="PF01535">
    <property type="entry name" value="PPR"/>
    <property type="match status" value="1"/>
</dbReference>
<evidence type="ECO:0000256" key="2">
    <source>
        <dbReference type="ARBA" id="ARBA00022737"/>
    </source>
</evidence>
<sequence>MLSVLKSKLDNSLLQLIQVCRFQRLSFSLYSTIPPEQSSDYQKLCHFVLSGIGGLDELEASLNSSKASISSTLVTQILDSCKTQAHTRRLLRFFSWSRKNLNSKLDDEVFNYAIRVFAEKKDLTALDILLSDLQKEHRTLETETFSLVTEILVKMGKEDEAVGLFKNLDKFRCSKDRITVSAIVHALCAKGHAKKAEGVVFHHKNKIFGAEPCIYRNLLYGWCVHGNVNEARRIMNEMKSLGVQLDLFCFNTFLRCLCKRNLKFNPSALVPEASNLMMEMNFNGIMPNTVSFNILLSCLCSTRRVKESYRILNSMKKFGCSPDWVSYYLVVRVLYLTGRFGRGNKLVDEMIEAGLIPKPRFFYDLIGVLCGFERVGHALQLFERMKKRCEGDYGPVYDLLIPKLCRGGDFEKGKQLWDDAMERGIVLRCSRDVLDPSITEVFKPKRKVEE</sequence>
<dbReference type="PANTHER" id="PTHR47938:SF9">
    <property type="entry name" value="OS10G0422300 PROTEIN"/>
    <property type="match status" value="1"/>
</dbReference>
<evidence type="ECO:0000256" key="3">
    <source>
        <dbReference type="PROSITE-ProRule" id="PRU00708"/>
    </source>
</evidence>
<comment type="caution">
    <text evidence="4">The sequence shown here is derived from an EMBL/GenBank/DDBJ whole genome shotgun (WGS) entry which is preliminary data.</text>
</comment>
<feature type="repeat" description="PPR" evidence="3">
    <location>
        <begin position="323"/>
        <end position="357"/>
    </location>
</feature>
<feature type="repeat" description="PPR" evidence="3">
    <location>
        <begin position="288"/>
        <end position="322"/>
    </location>
</feature>
<keyword evidence="2" id="KW-0677">Repeat</keyword>
<evidence type="ECO:0000313" key="5">
    <source>
        <dbReference type="Proteomes" id="UP000195402"/>
    </source>
</evidence>
<dbReference type="FunFam" id="1.25.40.10:FF:000910">
    <property type="entry name" value="Pentatricopeptide repeat-containing protein At5g14080"/>
    <property type="match status" value="1"/>
</dbReference>
<protein>
    <submittedName>
        <fullName evidence="4">Pentatricopeptide repeat</fullName>
    </submittedName>
</protein>
<dbReference type="NCBIfam" id="TIGR00756">
    <property type="entry name" value="PPR"/>
    <property type="match status" value="3"/>
</dbReference>
<dbReference type="Gene3D" id="1.25.40.10">
    <property type="entry name" value="Tetratricopeptide repeat domain"/>
    <property type="match status" value="2"/>
</dbReference>
<feature type="repeat" description="PPR" evidence="3">
    <location>
        <begin position="211"/>
        <end position="245"/>
    </location>
</feature>
<evidence type="ECO:0000256" key="1">
    <source>
        <dbReference type="ARBA" id="ARBA00007626"/>
    </source>
</evidence>
<dbReference type="AlphaFoldDB" id="A0A200QEX9"/>
<accession>A0A200QEX9</accession>
<keyword evidence="5" id="KW-1185">Reference proteome</keyword>
<dbReference type="OMA" id="DRKFYYD"/>
<organism evidence="4 5">
    <name type="scientific">Macleaya cordata</name>
    <name type="common">Five-seeded plume-poppy</name>
    <name type="synonym">Bocconia cordata</name>
    <dbReference type="NCBI Taxonomy" id="56857"/>
    <lineage>
        <taxon>Eukaryota</taxon>
        <taxon>Viridiplantae</taxon>
        <taxon>Streptophyta</taxon>
        <taxon>Embryophyta</taxon>
        <taxon>Tracheophyta</taxon>
        <taxon>Spermatophyta</taxon>
        <taxon>Magnoliopsida</taxon>
        <taxon>Ranunculales</taxon>
        <taxon>Papaveraceae</taxon>
        <taxon>Papaveroideae</taxon>
        <taxon>Macleaya</taxon>
    </lineage>
</organism>
<dbReference type="Pfam" id="PF13041">
    <property type="entry name" value="PPR_2"/>
    <property type="match status" value="2"/>
</dbReference>
<dbReference type="GO" id="GO:0003729">
    <property type="term" value="F:mRNA binding"/>
    <property type="evidence" value="ECO:0007669"/>
    <property type="project" value="TreeGrafter"/>
</dbReference>
<dbReference type="GO" id="GO:0005739">
    <property type="term" value="C:mitochondrion"/>
    <property type="evidence" value="ECO:0007669"/>
    <property type="project" value="TreeGrafter"/>
</dbReference>
<proteinExistence type="inferred from homology"/>
<dbReference type="PANTHER" id="PTHR47938">
    <property type="entry name" value="RESPIRATORY COMPLEX I CHAPERONE (CIA84), PUTATIVE (AFU_ORTHOLOGUE AFUA_2G06020)-RELATED"/>
    <property type="match status" value="1"/>
</dbReference>
<dbReference type="PROSITE" id="PS51375">
    <property type="entry name" value="PPR"/>
    <property type="match status" value="3"/>
</dbReference>
<dbReference type="Proteomes" id="UP000195402">
    <property type="component" value="Unassembled WGS sequence"/>
</dbReference>
<dbReference type="EMBL" id="MVGT01002224">
    <property type="protein sequence ID" value="OVA08947.1"/>
    <property type="molecule type" value="Genomic_DNA"/>
</dbReference>
<dbReference type="InParanoid" id="A0A200QEX9"/>
<name>A0A200QEX9_MACCD</name>
<evidence type="ECO:0000313" key="4">
    <source>
        <dbReference type="EMBL" id="OVA08947.1"/>
    </source>
</evidence>
<gene>
    <name evidence="4" type="ORF">BVC80_9097g3</name>
</gene>